<protein>
    <recommendedName>
        <fullName evidence="3">Spermatogenesis-associated protein 2 PUB-like domain-containing protein</fullName>
    </recommendedName>
</protein>
<feature type="compositionally biased region" description="Acidic residues" evidence="2">
    <location>
        <begin position="562"/>
        <end position="573"/>
    </location>
</feature>
<reference evidence="4" key="1">
    <citation type="submission" date="2025-08" db="UniProtKB">
        <authorList>
            <consortium name="Ensembl"/>
        </authorList>
    </citation>
    <scope>IDENTIFICATION</scope>
</reference>
<feature type="compositionally biased region" description="Polar residues" evidence="2">
    <location>
        <begin position="388"/>
        <end position="397"/>
    </location>
</feature>
<evidence type="ECO:0000256" key="1">
    <source>
        <dbReference type="ARBA" id="ARBA00038142"/>
    </source>
</evidence>
<feature type="compositionally biased region" description="Basic and acidic residues" evidence="2">
    <location>
        <begin position="552"/>
        <end position="561"/>
    </location>
</feature>
<feature type="compositionally biased region" description="Basic and acidic residues" evidence="2">
    <location>
        <begin position="450"/>
        <end position="495"/>
    </location>
</feature>
<dbReference type="RefSeq" id="XP_051279692.1">
    <property type="nucleotide sequence ID" value="XM_051423732.1"/>
</dbReference>
<feature type="compositionally biased region" description="Basic and acidic residues" evidence="2">
    <location>
        <begin position="207"/>
        <end position="228"/>
    </location>
</feature>
<feature type="compositionally biased region" description="Polar residues" evidence="2">
    <location>
        <begin position="406"/>
        <end position="415"/>
    </location>
</feature>
<dbReference type="PANTHER" id="PTHR15326:SF9">
    <property type="entry name" value="SPERMATOGENESIS-ASSOCIATED PROTEIN 2"/>
    <property type="match status" value="1"/>
</dbReference>
<dbReference type="OMA" id="LLPDKPH"/>
<evidence type="ECO:0000256" key="2">
    <source>
        <dbReference type="SAM" id="MobiDB-lite"/>
    </source>
</evidence>
<feature type="compositionally biased region" description="Polar residues" evidence="2">
    <location>
        <begin position="532"/>
        <end position="547"/>
    </location>
</feature>
<name>A0A8P4GQC9_DICLA</name>
<keyword evidence="5" id="KW-1185">Reference proteome</keyword>
<feature type="compositionally biased region" description="Basic and acidic residues" evidence="2">
    <location>
        <begin position="326"/>
        <end position="336"/>
    </location>
</feature>
<feature type="compositionally biased region" description="Polar residues" evidence="2">
    <location>
        <begin position="346"/>
        <end position="364"/>
    </location>
</feature>
<dbReference type="InterPro" id="IPR048839">
    <property type="entry name" value="SPATA2_PUB-like"/>
</dbReference>
<sequence>MKDGIRAEEQVDVSRQELYEDYMSWYLHLCTEVQPCRDAGLLRKAARYLLREPELRGAFTVFPFYQAVSEGCGALSSDCRKLLSAFIKATELLETLCVNLFLQPWRKEIRTLKTFTGPFVYCLLPVFSSSTIQSVLASIGYLPHPDAPQSEYRLSEAANADTAMLVGFELLLARVECHHLLELLEKDQLGPQEWLEVFQKRAGPTKPQEELTEKKTTTGQKEEEKKKEEEEEEEEADQKEVPLHLAFGHTGNPPAKPRRTHQISIDQSIMEMQRNYPDLAIRGRRLLSDNSHRANSSRSTASTKAAKLPTRASVKDTKAGATALRSKGDSSSKADEVFGCNGRSGGQTTALGDTTGSSFSNTDGNRVDDELSPQCVSLHITLRAGATAQQRLQTGEPQPTAEPPAWTQQQTTADLQNKRPVSPEHTSLSSMEEERDLRELAERMGQLHVQEPKEEVKRKEENKREEESTSKERRKIERKASAEGEAKEQNLRRPVMETGPLLSCAAGRCTRSSQSNPALMKEQRQPAVCQPTPLSVSTADCQSCTGGQQEGDSERAETGRGEEEELAEEYCIL</sequence>
<dbReference type="Gene3D" id="1.20.58.2190">
    <property type="match status" value="1"/>
</dbReference>
<feature type="region of interest" description="Disordered" evidence="2">
    <location>
        <begin position="200"/>
        <end position="260"/>
    </location>
</feature>
<dbReference type="OrthoDB" id="9837000at2759"/>
<comment type="similarity">
    <text evidence="1">Belongs to the SPATA2 family.</text>
</comment>
<proteinExistence type="inferred from homology"/>
<feature type="region of interest" description="Disordered" evidence="2">
    <location>
        <begin position="388"/>
        <end position="573"/>
    </location>
</feature>
<dbReference type="AlphaFoldDB" id="A0A8P4GQC9"/>
<gene>
    <name evidence="4" type="primary">si:ch211-189a15.5</name>
</gene>
<dbReference type="Ensembl" id="ENSDLAT00005070474.1">
    <property type="protein sequence ID" value="ENSDLAP00005081378.1"/>
    <property type="gene ID" value="ENSDLAG00005027780.1"/>
</dbReference>
<dbReference type="GeneTree" id="ENSGT00530000063956"/>
<dbReference type="GeneID" id="127376646"/>
<accession>A0A8P4GQC9</accession>
<dbReference type="Proteomes" id="UP000694389">
    <property type="component" value="Unassembled WGS sequence"/>
</dbReference>
<organism evidence="4 5">
    <name type="scientific">Dicentrarchus labrax</name>
    <name type="common">European seabass</name>
    <name type="synonym">Morone labrax</name>
    <dbReference type="NCBI Taxonomy" id="13489"/>
    <lineage>
        <taxon>Eukaryota</taxon>
        <taxon>Metazoa</taxon>
        <taxon>Chordata</taxon>
        <taxon>Craniata</taxon>
        <taxon>Vertebrata</taxon>
        <taxon>Euteleostomi</taxon>
        <taxon>Actinopterygii</taxon>
        <taxon>Neopterygii</taxon>
        <taxon>Teleostei</taxon>
        <taxon>Neoteleostei</taxon>
        <taxon>Acanthomorphata</taxon>
        <taxon>Eupercaria</taxon>
        <taxon>Moronidae</taxon>
        <taxon>Dicentrarchus</taxon>
    </lineage>
</organism>
<evidence type="ECO:0000313" key="4">
    <source>
        <dbReference type="Ensembl" id="ENSDLAP00005081378.1"/>
    </source>
</evidence>
<feature type="domain" description="Spermatogenesis-associated protein 2 PUB-like" evidence="3">
    <location>
        <begin position="34"/>
        <end position="201"/>
    </location>
</feature>
<dbReference type="PANTHER" id="PTHR15326">
    <property type="entry name" value="SPERMATOGENESIS-ASSOCIATED PROTEIN 2/TAMOZHENNIC"/>
    <property type="match status" value="1"/>
</dbReference>
<evidence type="ECO:0000313" key="5">
    <source>
        <dbReference type="Proteomes" id="UP000694389"/>
    </source>
</evidence>
<feature type="region of interest" description="Disordered" evidence="2">
    <location>
        <begin position="287"/>
        <end position="370"/>
    </location>
</feature>
<dbReference type="GO" id="GO:0005737">
    <property type="term" value="C:cytoplasm"/>
    <property type="evidence" value="ECO:0007669"/>
    <property type="project" value="TreeGrafter"/>
</dbReference>
<feature type="compositionally biased region" description="Low complexity" evidence="2">
    <location>
        <begin position="293"/>
        <end position="307"/>
    </location>
</feature>
<dbReference type="Pfam" id="PF21388">
    <property type="entry name" value="SPATA2_PUB-like"/>
    <property type="match status" value="1"/>
</dbReference>
<evidence type="ECO:0000259" key="3">
    <source>
        <dbReference type="Pfam" id="PF21388"/>
    </source>
</evidence>
<reference evidence="4" key="2">
    <citation type="submission" date="2025-09" db="UniProtKB">
        <authorList>
            <consortium name="Ensembl"/>
        </authorList>
    </citation>
    <scope>IDENTIFICATION</scope>
</reference>